<proteinExistence type="predicted"/>
<gene>
    <name evidence="1" type="ORF">PQO03_08400</name>
</gene>
<sequence length="152" mass="17916">MTQAQFNEIVEQVQELTHDQRLQLRKEIEHCSDLKEVCDLLESRIEDKPQFPHCQSNNFIKHGLRNNLTRYRCKSCSKTFNALLLADIQHRGFSELLFFSFCPKLRKRTQARQYYKAKSSSSSYGLLFRLSLLPTPPHDNAVWFDYNIISLC</sequence>
<keyword evidence="2" id="KW-1185">Reference proteome</keyword>
<dbReference type="EMBL" id="CP117811">
    <property type="protein sequence ID" value="WDE95735.1"/>
    <property type="molecule type" value="Genomic_DNA"/>
</dbReference>
<name>A0ABY7VNM5_9BACT</name>
<organism evidence="1 2">
    <name type="scientific">Lentisphaera profundi</name>
    <dbReference type="NCBI Taxonomy" id="1658616"/>
    <lineage>
        <taxon>Bacteria</taxon>
        <taxon>Pseudomonadati</taxon>
        <taxon>Lentisphaerota</taxon>
        <taxon>Lentisphaeria</taxon>
        <taxon>Lentisphaerales</taxon>
        <taxon>Lentisphaeraceae</taxon>
        <taxon>Lentisphaera</taxon>
    </lineage>
</organism>
<dbReference type="RefSeq" id="WP_274149470.1">
    <property type="nucleotide sequence ID" value="NZ_CP117811.1"/>
</dbReference>
<evidence type="ECO:0000313" key="2">
    <source>
        <dbReference type="Proteomes" id="UP001214250"/>
    </source>
</evidence>
<accession>A0ABY7VNM5</accession>
<evidence type="ECO:0008006" key="3">
    <source>
        <dbReference type="Google" id="ProtNLM"/>
    </source>
</evidence>
<protein>
    <recommendedName>
        <fullName evidence="3">Transposase zinc-ribbon domain-containing protein</fullName>
    </recommendedName>
</protein>
<evidence type="ECO:0000313" key="1">
    <source>
        <dbReference type="EMBL" id="WDE95735.1"/>
    </source>
</evidence>
<reference evidence="1 2" key="1">
    <citation type="submission" date="2023-02" db="EMBL/GenBank/DDBJ databases">
        <title>Genome sequence of Lentisphaera profundi SAORIC-696.</title>
        <authorList>
            <person name="Kim e."/>
            <person name="Cho J.-C."/>
            <person name="Choi A."/>
            <person name="Kang I."/>
        </authorList>
    </citation>
    <scope>NUCLEOTIDE SEQUENCE [LARGE SCALE GENOMIC DNA]</scope>
    <source>
        <strain evidence="1 2">SAORIC-696</strain>
    </source>
</reference>
<dbReference type="Proteomes" id="UP001214250">
    <property type="component" value="Chromosome 1"/>
</dbReference>